<evidence type="ECO:0000256" key="3">
    <source>
        <dbReference type="ARBA" id="ARBA00022723"/>
    </source>
</evidence>
<dbReference type="GO" id="GO:0016757">
    <property type="term" value="F:glycosyltransferase activity"/>
    <property type="evidence" value="ECO:0007669"/>
    <property type="project" value="UniProtKB-KW"/>
</dbReference>
<reference evidence="4 5" key="1">
    <citation type="submission" date="2011-05" db="EMBL/GenBank/DDBJ databases">
        <authorList>
            <person name="Durkin A.S."/>
            <person name="Radune D."/>
            <person name="Hostetler J."/>
            <person name="Torralba M."/>
            <person name="Gillis M."/>
            <person name="Methe B."/>
            <person name="Sutton G."/>
            <person name="Nelson K.E."/>
        </authorList>
    </citation>
    <scope>NUCLEOTIDE SEQUENCE [LARGE SCALE GENOMIC DNA]</scope>
    <source>
        <strain evidence="4 5">SK1080</strain>
    </source>
</reference>
<proteinExistence type="predicted"/>
<dbReference type="CDD" id="cd04194">
    <property type="entry name" value="GT8_A4GalT_like"/>
    <property type="match status" value="1"/>
</dbReference>
<dbReference type="Pfam" id="PF01501">
    <property type="entry name" value="Glyco_transf_8"/>
    <property type="match status" value="1"/>
</dbReference>
<dbReference type="GO" id="GO:0046872">
    <property type="term" value="F:metal ion binding"/>
    <property type="evidence" value="ECO:0007669"/>
    <property type="project" value="UniProtKB-KW"/>
</dbReference>
<dbReference type="OrthoDB" id="796510at2"/>
<name>F9HNK3_STRMT</name>
<sequence length="399" mass="46757">MNKKVIVLGADSGYRDKIETTIKSVCAHNRSVKFYVFNDDMPSEWFQLMTKRLEPLSSEIVNVKISSHSLKNYHLPLSHLSYAAFFRYFIPQFVEENRAIYLDSDVIVRGSLDALFSEDLGDFPMAAVEDDLTSDSFNSGVMLIDVDVWRTEGVTEKLFELTNQFHESSFGDQGILNILFQKRWKKLPQKYNFMVGMDTVARNYQIVSWYQDSLVAEKEAEIIHYTGEKPWYGINLNRFRNEWWFYYGLEWSDIVMRKMNFEKGLDSLIDSPIYHTAIFTNTCRMEQLEYLIRELPYIHFSILAPTEFASEIVDLQRYLNVRIFPVYNPMNLIKVLEEIDFYLDINYEAEVDHIIEKVNSLGKPILTFDSTDHTAGKASYICKKDEPEKMVEKIRSLFS</sequence>
<keyword evidence="2 4" id="KW-0808">Transferase</keyword>
<dbReference type="RefSeq" id="WP_001036907.1">
    <property type="nucleotide sequence ID" value="NZ_AFQV01000023.1"/>
</dbReference>
<evidence type="ECO:0000313" key="5">
    <source>
        <dbReference type="Proteomes" id="UP000004568"/>
    </source>
</evidence>
<dbReference type="Proteomes" id="UP000004568">
    <property type="component" value="Unassembled WGS sequence"/>
</dbReference>
<keyword evidence="1" id="KW-0328">Glycosyltransferase</keyword>
<evidence type="ECO:0000256" key="1">
    <source>
        <dbReference type="ARBA" id="ARBA00022676"/>
    </source>
</evidence>
<dbReference type="PATRIC" id="fig|1008453.3.peg.1251"/>
<keyword evidence="3" id="KW-0479">Metal-binding</keyword>
<dbReference type="Gene3D" id="3.90.550.10">
    <property type="entry name" value="Spore Coat Polysaccharide Biosynthesis Protein SpsA, Chain A"/>
    <property type="match status" value="1"/>
</dbReference>
<dbReference type="PANTHER" id="PTHR13778:SF47">
    <property type="entry name" value="LIPOPOLYSACCHARIDE 1,3-GALACTOSYLTRANSFERASE"/>
    <property type="match status" value="1"/>
</dbReference>
<protein>
    <submittedName>
        <fullName evidence="4">Glycosyltransferase family 8</fullName>
    </submittedName>
</protein>
<dbReference type="InterPro" id="IPR050748">
    <property type="entry name" value="Glycosyltrans_8_dom-fam"/>
</dbReference>
<evidence type="ECO:0000256" key="2">
    <source>
        <dbReference type="ARBA" id="ARBA00022679"/>
    </source>
</evidence>
<accession>F9HNK3</accession>
<dbReference type="InterPro" id="IPR029044">
    <property type="entry name" value="Nucleotide-diphossugar_trans"/>
</dbReference>
<organism evidence="4 5">
    <name type="scientific">Streptococcus mitis SK1080</name>
    <dbReference type="NCBI Taxonomy" id="1008453"/>
    <lineage>
        <taxon>Bacteria</taxon>
        <taxon>Bacillati</taxon>
        <taxon>Bacillota</taxon>
        <taxon>Bacilli</taxon>
        <taxon>Lactobacillales</taxon>
        <taxon>Streptococcaceae</taxon>
        <taxon>Streptococcus</taxon>
        <taxon>Streptococcus mitis group</taxon>
    </lineage>
</organism>
<dbReference type="SUPFAM" id="SSF53448">
    <property type="entry name" value="Nucleotide-diphospho-sugar transferases"/>
    <property type="match status" value="1"/>
</dbReference>
<comment type="caution">
    <text evidence="4">The sequence shown here is derived from an EMBL/GenBank/DDBJ whole genome shotgun (WGS) entry which is preliminary data.</text>
</comment>
<dbReference type="InterPro" id="IPR002495">
    <property type="entry name" value="Glyco_trans_8"/>
</dbReference>
<evidence type="ECO:0000313" key="4">
    <source>
        <dbReference type="EMBL" id="EGP67976.1"/>
    </source>
</evidence>
<dbReference type="AlphaFoldDB" id="F9HNK3"/>
<dbReference type="eggNOG" id="COG1442">
    <property type="taxonomic scope" value="Bacteria"/>
</dbReference>
<dbReference type="EMBL" id="AFQV01000023">
    <property type="protein sequence ID" value="EGP67976.1"/>
    <property type="molecule type" value="Genomic_DNA"/>
</dbReference>
<dbReference type="PANTHER" id="PTHR13778">
    <property type="entry name" value="GLYCOSYLTRANSFERASE 8 DOMAIN-CONTAINING PROTEIN"/>
    <property type="match status" value="1"/>
</dbReference>
<gene>
    <name evidence="4" type="ORF">HMPREF9957_1668</name>
</gene>